<accession>A0ABQ5CJL2</accession>
<dbReference type="Proteomes" id="UP001151760">
    <property type="component" value="Unassembled WGS sequence"/>
</dbReference>
<evidence type="ECO:0000313" key="2">
    <source>
        <dbReference type="Proteomes" id="UP001151760"/>
    </source>
</evidence>
<gene>
    <name evidence="1" type="ORF">Tco_0894996</name>
</gene>
<comment type="caution">
    <text evidence="1">The sequence shown here is derived from an EMBL/GenBank/DDBJ whole genome shotgun (WGS) entry which is preliminary data.</text>
</comment>
<evidence type="ECO:0000313" key="1">
    <source>
        <dbReference type="EMBL" id="GJT25059.1"/>
    </source>
</evidence>
<proteinExistence type="predicted"/>
<keyword evidence="2" id="KW-1185">Reference proteome</keyword>
<organism evidence="1 2">
    <name type="scientific">Tanacetum coccineum</name>
    <dbReference type="NCBI Taxonomy" id="301880"/>
    <lineage>
        <taxon>Eukaryota</taxon>
        <taxon>Viridiplantae</taxon>
        <taxon>Streptophyta</taxon>
        <taxon>Embryophyta</taxon>
        <taxon>Tracheophyta</taxon>
        <taxon>Spermatophyta</taxon>
        <taxon>Magnoliopsida</taxon>
        <taxon>eudicotyledons</taxon>
        <taxon>Gunneridae</taxon>
        <taxon>Pentapetalae</taxon>
        <taxon>asterids</taxon>
        <taxon>campanulids</taxon>
        <taxon>Asterales</taxon>
        <taxon>Asteraceae</taxon>
        <taxon>Asteroideae</taxon>
        <taxon>Anthemideae</taxon>
        <taxon>Anthemidinae</taxon>
        <taxon>Tanacetum</taxon>
    </lineage>
</organism>
<reference evidence="1" key="2">
    <citation type="submission" date="2022-01" db="EMBL/GenBank/DDBJ databases">
        <authorList>
            <person name="Yamashiro T."/>
            <person name="Shiraishi A."/>
            <person name="Satake H."/>
            <person name="Nakayama K."/>
        </authorList>
    </citation>
    <scope>NUCLEOTIDE SEQUENCE</scope>
</reference>
<sequence>MRLTGLITSGRSLGVCRCTTPLWEEGPRRRKRTIISEIWGSTFLTSRPRTWNPALEEIYEGINMLLAKMPNNTNKASFKASIEKADPPPTESYECGGDQAGTSRGDYSRLSGIQYIKFWYDTPRTLLEPAQNRLNRKKEMRRSQLDRIPVAGTPRDEMASDTQEYPSLQMTLLSNTHCVMGIPQGRGLPLYVKCCKEEDGGDEEDGDGDDIVIVPTRRCGRLSWERIPYETSPASIPERQVTGNTFPQRHVAGENPDMSPGKRAIVVVLVTTT</sequence>
<reference evidence="1" key="1">
    <citation type="journal article" date="2022" name="Int. J. Mol. Sci.">
        <title>Draft Genome of Tanacetum Coccineum: Genomic Comparison of Closely Related Tanacetum-Family Plants.</title>
        <authorList>
            <person name="Yamashiro T."/>
            <person name="Shiraishi A."/>
            <person name="Nakayama K."/>
            <person name="Satake H."/>
        </authorList>
    </citation>
    <scope>NUCLEOTIDE SEQUENCE</scope>
</reference>
<dbReference type="EMBL" id="BQNB010014184">
    <property type="protein sequence ID" value="GJT25059.1"/>
    <property type="molecule type" value="Genomic_DNA"/>
</dbReference>
<protein>
    <submittedName>
        <fullName evidence="1">Uncharacterized protein</fullName>
    </submittedName>
</protein>
<name>A0ABQ5CJL2_9ASTR</name>